<sequence length="86" mass="10001">MGPLLKLSFIYRLKKVPQIFPGSEETERGPVDVQRELIQEDKSHRITSLFGAEGNYLTSSFLSNFLDTERNDYEEALCFFLARRKL</sequence>
<name>A0ABD2AE92_VESSQ</name>
<comment type="caution">
    <text evidence="1">The sequence shown here is derived from an EMBL/GenBank/DDBJ whole genome shotgun (WGS) entry which is preliminary data.</text>
</comment>
<keyword evidence="2" id="KW-1185">Reference proteome</keyword>
<dbReference type="AlphaFoldDB" id="A0ABD2AE92"/>
<evidence type="ECO:0000313" key="1">
    <source>
        <dbReference type="EMBL" id="KAL2718642.1"/>
    </source>
</evidence>
<dbReference type="Proteomes" id="UP001607302">
    <property type="component" value="Unassembled WGS sequence"/>
</dbReference>
<organism evidence="1 2">
    <name type="scientific">Vespula squamosa</name>
    <name type="common">Southern yellow jacket</name>
    <name type="synonym">Wasp</name>
    <dbReference type="NCBI Taxonomy" id="30214"/>
    <lineage>
        <taxon>Eukaryota</taxon>
        <taxon>Metazoa</taxon>
        <taxon>Ecdysozoa</taxon>
        <taxon>Arthropoda</taxon>
        <taxon>Hexapoda</taxon>
        <taxon>Insecta</taxon>
        <taxon>Pterygota</taxon>
        <taxon>Neoptera</taxon>
        <taxon>Endopterygota</taxon>
        <taxon>Hymenoptera</taxon>
        <taxon>Apocrita</taxon>
        <taxon>Aculeata</taxon>
        <taxon>Vespoidea</taxon>
        <taxon>Vespidae</taxon>
        <taxon>Vespinae</taxon>
        <taxon>Vespula</taxon>
    </lineage>
</organism>
<gene>
    <name evidence="1" type="ORF">V1478_012518</name>
</gene>
<protein>
    <submittedName>
        <fullName evidence="1">Uncharacterized protein</fullName>
    </submittedName>
</protein>
<accession>A0ABD2AE92</accession>
<dbReference type="EMBL" id="JAUDFV010000152">
    <property type="protein sequence ID" value="KAL2718642.1"/>
    <property type="molecule type" value="Genomic_DNA"/>
</dbReference>
<reference evidence="1 2" key="1">
    <citation type="journal article" date="2024" name="Ann. Entomol. Soc. Am.">
        <title>Genomic analyses of the southern and eastern yellowjacket wasps (Hymenoptera: Vespidae) reveal evolutionary signatures of social life.</title>
        <authorList>
            <person name="Catto M.A."/>
            <person name="Caine P.B."/>
            <person name="Orr S.E."/>
            <person name="Hunt B.G."/>
            <person name="Goodisman M.A.D."/>
        </authorList>
    </citation>
    <scope>NUCLEOTIDE SEQUENCE [LARGE SCALE GENOMIC DNA]</scope>
    <source>
        <strain evidence="1">233</strain>
        <tissue evidence="1">Head and thorax</tissue>
    </source>
</reference>
<evidence type="ECO:0000313" key="2">
    <source>
        <dbReference type="Proteomes" id="UP001607302"/>
    </source>
</evidence>
<proteinExistence type="predicted"/>